<evidence type="ECO:0000256" key="2">
    <source>
        <dbReference type="ARBA" id="ARBA00023186"/>
    </source>
</evidence>
<keyword evidence="3" id="KW-0963">Cytoplasm</keyword>
<dbReference type="STRING" id="1802363.A2682_03930"/>
<proteinExistence type="inferred from homology"/>
<dbReference type="HAMAP" id="MF_01151">
    <property type="entry name" value="GrpE"/>
    <property type="match status" value="1"/>
</dbReference>
<dbReference type="PANTHER" id="PTHR21237">
    <property type="entry name" value="GRPE PROTEIN"/>
    <property type="match status" value="1"/>
</dbReference>
<comment type="function">
    <text evidence="3">Participates actively in the response to hyperosmotic and heat shock by preventing the aggregation of stress-denatured proteins, in association with DnaK and GrpE. It is the nucleotide exchange factor for DnaK and may function as a thermosensor. Unfolded proteins bind initially to DnaJ; upon interaction with the DnaJ-bound protein, DnaK hydrolyzes its bound ATP, resulting in the formation of a stable complex. GrpE releases ADP from DnaK; ATP binding to DnaK triggers the release of the substrate protein, thus completing the reaction cycle. Several rounds of ATP-dependent interactions between DnaJ, DnaK and GrpE are required for fully efficient folding.</text>
</comment>
<dbReference type="GO" id="GO:0051082">
    <property type="term" value="F:unfolded protein binding"/>
    <property type="evidence" value="ECO:0007669"/>
    <property type="project" value="TreeGrafter"/>
</dbReference>
<evidence type="ECO:0000256" key="3">
    <source>
        <dbReference type="HAMAP-Rule" id="MF_01151"/>
    </source>
</evidence>
<dbReference type="InterPro" id="IPR009012">
    <property type="entry name" value="GrpE_head"/>
</dbReference>
<keyword evidence="3" id="KW-0346">Stress response</keyword>
<dbReference type="Gene3D" id="2.30.22.10">
    <property type="entry name" value="Head domain of nucleotide exchange factor GrpE"/>
    <property type="match status" value="1"/>
</dbReference>
<dbReference type="SUPFAM" id="SSF51064">
    <property type="entry name" value="Head domain of nucleotide exchange factor GrpE"/>
    <property type="match status" value="1"/>
</dbReference>
<evidence type="ECO:0000313" key="5">
    <source>
        <dbReference type="EMBL" id="OHA48438.1"/>
    </source>
</evidence>
<dbReference type="PANTHER" id="PTHR21237:SF23">
    <property type="entry name" value="GRPE PROTEIN HOMOLOG, MITOCHONDRIAL"/>
    <property type="match status" value="1"/>
</dbReference>
<gene>
    <name evidence="3" type="primary">grpE</name>
    <name evidence="5" type="ORF">A2682_03930</name>
</gene>
<dbReference type="GO" id="GO:0005737">
    <property type="term" value="C:cytoplasm"/>
    <property type="evidence" value="ECO:0007669"/>
    <property type="project" value="UniProtKB-SubCell"/>
</dbReference>
<comment type="similarity">
    <text evidence="1 3">Belongs to the GrpE family.</text>
</comment>
<dbReference type="GO" id="GO:0042803">
    <property type="term" value="F:protein homodimerization activity"/>
    <property type="evidence" value="ECO:0007669"/>
    <property type="project" value="InterPro"/>
</dbReference>
<sequence length="152" mass="16786">MPEQDIQEEHSDAGDHAELRDALTRLTADFENLRKDAQRMRHDARRFGIAEAVRAMAAAYDTLRFAEPHVSGHSPSLREGIEKIADQFAQGLKTLGVTRIPVEGSYDPKFHEAMEHISGVEAHTVAEEVGTGWMWQDNGEVIVPAKVKVGAG</sequence>
<comment type="caution">
    <text evidence="5">The sequence shown here is derived from an EMBL/GenBank/DDBJ whole genome shotgun (WGS) entry which is preliminary data.</text>
</comment>
<dbReference type="InterPro" id="IPR000740">
    <property type="entry name" value="GrpE"/>
</dbReference>
<dbReference type="InterPro" id="IPR013805">
    <property type="entry name" value="GrpE_CC"/>
</dbReference>
<keyword evidence="2 3" id="KW-0143">Chaperone</keyword>
<comment type="subcellular location">
    <subcellularLocation>
        <location evidence="3">Cytoplasm</location>
    </subcellularLocation>
</comment>
<dbReference type="EMBL" id="MHST01000020">
    <property type="protein sequence ID" value="OHA48438.1"/>
    <property type="molecule type" value="Genomic_DNA"/>
</dbReference>
<dbReference type="Proteomes" id="UP000178690">
    <property type="component" value="Unassembled WGS sequence"/>
</dbReference>
<reference evidence="5 6" key="1">
    <citation type="journal article" date="2016" name="Nat. Commun.">
        <title>Thousands of microbial genomes shed light on interconnected biogeochemical processes in an aquifer system.</title>
        <authorList>
            <person name="Anantharaman K."/>
            <person name="Brown C.T."/>
            <person name="Hug L.A."/>
            <person name="Sharon I."/>
            <person name="Castelle C.J."/>
            <person name="Probst A.J."/>
            <person name="Thomas B.C."/>
            <person name="Singh A."/>
            <person name="Wilkins M.J."/>
            <person name="Karaoz U."/>
            <person name="Brodie E.L."/>
            <person name="Williams K.H."/>
            <person name="Hubbard S.S."/>
            <person name="Banfield J.F."/>
        </authorList>
    </citation>
    <scope>NUCLEOTIDE SEQUENCE [LARGE SCALE GENOMIC DNA]</scope>
    <source>
        <strain evidence="6">RIFCSPHIGHO2_01_FULL_58_15</strain>
    </source>
</reference>
<accession>A0A1G2PJE5</accession>
<dbReference type="GO" id="GO:0006457">
    <property type="term" value="P:protein folding"/>
    <property type="evidence" value="ECO:0007669"/>
    <property type="project" value="InterPro"/>
</dbReference>
<feature type="coiled-coil region" evidence="4">
    <location>
        <begin position="16"/>
        <end position="43"/>
    </location>
</feature>
<dbReference type="GO" id="GO:0051087">
    <property type="term" value="F:protein-folding chaperone binding"/>
    <property type="evidence" value="ECO:0007669"/>
    <property type="project" value="InterPro"/>
</dbReference>
<protein>
    <recommendedName>
        <fullName evidence="3">Protein GrpE</fullName>
    </recommendedName>
    <alternativeName>
        <fullName evidence="3">HSP-70 cofactor</fullName>
    </alternativeName>
</protein>
<evidence type="ECO:0000256" key="4">
    <source>
        <dbReference type="SAM" id="Coils"/>
    </source>
</evidence>
<dbReference type="Gene3D" id="3.90.20.20">
    <property type="match status" value="1"/>
</dbReference>
<dbReference type="SUPFAM" id="SSF58014">
    <property type="entry name" value="Coiled-coil domain of nucleotide exchange factor GrpE"/>
    <property type="match status" value="1"/>
</dbReference>
<organism evidence="5 6">
    <name type="scientific">Terrybacteria sp. (strain RIFCSPHIGHO2_01_FULL_58_15)</name>
    <dbReference type="NCBI Taxonomy" id="1802363"/>
    <lineage>
        <taxon>Bacteria</taxon>
        <taxon>Candidatus Terryibacteriota</taxon>
    </lineage>
</organism>
<evidence type="ECO:0000313" key="6">
    <source>
        <dbReference type="Proteomes" id="UP000178690"/>
    </source>
</evidence>
<comment type="subunit">
    <text evidence="3">Homodimer.</text>
</comment>
<name>A0A1G2PJE5_TERXR</name>
<dbReference type="AlphaFoldDB" id="A0A1G2PJE5"/>
<dbReference type="GO" id="GO:0000774">
    <property type="term" value="F:adenyl-nucleotide exchange factor activity"/>
    <property type="evidence" value="ECO:0007669"/>
    <property type="project" value="InterPro"/>
</dbReference>
<evidence type="ECO:0000256" key="1">
    <source>
        <dbReference type="ARBA" id="ARBA00009054"/>
    </source>
</evidence>
<dbReference type="Pfam" id="PF01025">
    <property type="entry name" value="GrpE"/>
    <property type="match status" value="1"/>
</dbReference>
<keyword evidence="4" id="KW-0175">Coiled coil</keyword>